<feature type="signal peptide" evidence="7">
    <location>
        <begin position="1"/>
        <end position="38"/>
    </location>
</feature>
<evidence type="ECO:0000256" key="2">
    <source>
        <dbReference type="ARBA" id="ARBA00022448"/>
    </source>
</evidence>
<feature type="transmembrane region" description="Helical" evidence="6">
    <location>
        <begin position="470"/>
        <end position="492"/>
    </location>
</feature>
<feature type="transmembrane region" description="Helical" evidence="6">
    <location>
        <begin position="554"/>
        <end position="574"/>
    </location>
</feature>
<dbReference type="AlphaFoldDB" id="A0A8J6BUS2"/>
<keyword evidence="7" id="KW-0732">Signal</keyword>
<name>A0A8J6BUS2_9EUKA</name>
<keyword evidence="4 6" id="KW-1133">Transmembrane helix</keyword>
<evidence type="ECO:0000256" key="4">
    <source>
        <dbReference type="ARBA" id="ARBA00022989"/>
    </source>
</evidence>
<evidence type="ECO:0000313" key="9">
    <source>
        <dbReference type="EMBL" id="KAG9390651.1"/>
    </source>
</evidence>
<evidence type="ECO:0000313" key="10">
    <source>
        <dbReference type="Proteomes" id="UP000717585"/>
    </source>
</evidence>
<dbReference type="InterPro" id="IPR051359">
    <property type="entry name" value="CaCA_antiporter"/>
</dbReference>
<feature type="transmembrane region" description="Helical" evidence="6">
    <location>
        <begin position="210"/>
        <end position="229"/>
    </location>
</feature>
<dbReference type="PANTHER" id="PTHR12266">
    <property type="entry name" value="NA+/CA2+ K+ INDEPENDENT EXCHANGER"/>
    <property type="match status" value="1"/>
</dbReference>
<comment type="caution">
    <text evidence="9">The sequence shown here is derived from an EMBL/GenBank/DDBJ whole genome shotgun (WGS) entry which is preliminary data.</text>
</comment>
<feature type="domain" description="Sodium/calcium exchanger membrane region" evidence="8">
    <location>
        <begin position="449"/>
        <end position="598"/>
    </location>
</feature>
<keyword evidence="5 6" id="KW-0472">Membrane</keyword>
<dbReference type="OrthoDB" id="407410at2759"/>
<dbReference type="InterPro" id="IPR044880">
    <property type="entry name" value="NCX_ion-bd_dom_sf"/>
</dbReference>
<evidence type="ECO:0000256" key="1">
    <source>
        <dbReference type="ARBA" id="ARBA00004141"/>
    </source>
</evidence>
<dbReference type="Proteomes" id="UP000717585">
    <property type="component" value="Unassembled WGS sequence"/>
</dbReference>
<dbReference type="GO" id="GO:0008324">
    <property type="term" value="F:monoatomic cation transmembrane transporter activity"/>
    <property type="evidence" value="ECO:0007669"/>
    <property type="project" value="TreeGrafter"/>
</dbReference>
<accession>A0A8J6BUS2</accession>
<evidence type="ECO:0000256" key="7">
    <source>
        <dbReference type="SAM" id="SignalP"/>
    </source>
</evidence>
<feature type="transmembrane region" description="Helical" evidence="6">
    <location>
        <begin position="581"/>
        <end position="603"/>
    </location>
</feature>
<comment type="subcellular location">
    <subcellularLocation>
        <location evidence="1">Membrane</location>
        <topology evidence="1">Multi-pass membrane protein</topology>
    </subcellularLocation>
</comment>
<feature type="transmembrane region" description="Helical" evidence="6">
    <location>
        <begin position="383"/>
        <end position="403"/>
    </location>
</feature>
<evidence type="ECO:0000256" key="3">
    <source>
        <dbReference type="ARBA" id="ARBA00022692"/>
    </source>
</evidence>
<proteinExistence type="predicted"/>
<protein>
    <submittedName>
        <fullName evidence="9">Cation/calcium exchanger</fullName>
    </submittedName>
</protein>
<keyword evidence="2" id="KW-0813">Transport</keyword>
<feature type="transmembrane region" description="Helical" evidence="6">
    <location>
        <begin position="443"/>
        <end position="464"/>
    </location>
</feature>
<dbReference type="InterPro" id="IPR004837">
    <property type="entry name" value="NaCa_Exmemb"/>
</dbReference>
<feature type="transmembrane region" description="Helical" evidence="6">
    <location>
        <begin position="513"/>
        <end position="534"/>
    </location>
</feature>
<reference evidence="9" key="1">
    <citation type="submission" date="2021-05" db="EMBL/GenBank/DDBJ databases">
        <title>A free-living protist that lacks canonical eukaryotic 1 DNA replication and segregation systems.</title>
        <authorList>
            <person name="Salas-Leiva D.E."/>
            <person name="Tromer E.C."/>
            <person name="Curtis B.A."/>
            <person name="Jerlstrom-Hultqvist J."/>
            <person name="Kolisko M."/>
            <person name="Yi Z."/>
            <person name="Salas-Leiva J.S."/>
            <person name="Gallot-Lavallee L."/>
            <person name="Kops G.J.P.L."/>
            <person name="Archibald J.M."/>
            <person name="Simpson A.G.B."/>
            <person name="Roger A.J."/>
        </authorList>
    </citation>
    <scope>NUCLEOTIDE SEQUENCE</scope>
    <source>
        <strain evidence="9">BICM</strain>
    </source>
</reference>
<sequence>MKNRGHGSAKRSFCRALVCLAFIMIIASISALARPASASNQQLSFGQESSSLDLTAGSKTYACEDVHTFSGDQCAFVKHYCAADSGLINHLAAYYCVQPILRIAVIVLMSLFLVFIFIVLGSTADKWFCPCLEAISDLLRLPPEVAGVTFLSFGNCAPDIFSILASIGSASSIAFGEIMGSGCFVGLAVLGVVTIATKPKLQAGPFLRDAGIYAVCMTLFGAILIYGTVHWWMGFAMIALYFIYILIVIFGTVLRWIKARGRPDAPKRHKELMQGANDLPLDVGEDLVVRYQHGMLEPLLLEDMEAFDQQVLDQYEEAQKLPPHHKLNRRGNLASRWWHYCKASVAFPRQGLFGKIVYVIELPLTVVRHATILPGDLEMYHPVFVGLAPVAIPAFIAWSQGWWGVGLHLWSVLIPFPLPVVLLCVPLAVAAFLVSARVKPGEIALGIMAFGGFAMAVLWLQTIANELVALLKAFGTILMIPDSVLGLTVLAWGNSVGDLVSDLSVARNGSPEMAFGAIFGAPVMNLLIGIGISFISQTVLTGENLHIVIDLHGYIAMVFLLFTLWSHLIVISIHKFRSPRYWGVVSLLVYVLFMLCQLGAQVIQTYF</sequence>
<feature type="transmembrane region" description="Helical" evidence="6">
    <location>
        <begin position="100"/>
        <end position="124"/>
    </location>
</feature>
<feature type="domain" description="Sodium/calcium exchanger membrane region" evidence="8">
    <location>
        <begin position="110"/>
        <end position="250"/>
    </location>
</feature>
<feature type="transmembrane region" description="Helical" evidence="6">
    <location>
        <begin position="235"/>
        <end position="257"/>
    </location>
</feature>
<dbReference type="PANTHER" id="PTHR12266:SF0">
    <property type="entry name" value="MITOCHONDRIAL SODIUM_CALCIUM EXCHANGER PROTEIN"/>
    <property type="match status" value="1"/>
</dbReference>
<organism evidence="9 10">
    <name type="scientific">Carpediemonas membranifera</name>
    <dbReference type="NCBI Taxonomy" id="201153"/>
    <lineage>
        <taxon>Eukaryota</taxon>
        <taxon>Metamonada</taxon>
        <taxon>Carpediemonas-like organisms</taxon>
        <taxon>Carpediemonas</taxon>
    </lineage>
</organism>
<feature type="transmembrane region" description="Helical" evidence="6">
    <location>
        <begin position="173"/>
        <end position="198"/>
    </location>
</feature>
<feature type="transmembrane region" description="Helical" evidence="6">
    <location>
        <begin position="409"/>
        <end position="436"/>
    </location>
</feature>
<gene>
    <name evidence="9" type="ORF">J8273_8016</name>
</gene>
<keyword evidence="10" id="KW-1185">Reference proteome</keyword>
<evidence type="ECO:0000256" key="5">
    <source>
        <dbReference type="ARBA" id="ARBA00023136"/>
    </source>
</evidence>
<dbReference type="Gene3D" id="1.20.1420.30">
    <property type="entry name" value="NCX, central ion-binding region"/>
    <property type="match status" value="2"/>
</dbReference>
<evidence type="ECO:0000259" key="8">
    <source>
        <dbReference type="Pfam" id="PF01699"/>
    </source>
</evidence>
<keyword evidence="3 6" id="KW-0812">Transmembrane</keyword>
<dbReference type="Pfam" id="PF01699">
    <property type="entry name" value="Na_Ca_ex"/>
    <property type="match status" value="2"/>
</dbReference>
<feature type="transmembrane region" description="Helical" evidence="6">
    <location>
        <begin position="145"/>
        <end position="167"/>
    </location>
</feature>
<dbReference type="GO" id="GO:0016020">
    <property type="term" value="C:membrane"/>
    <property type="evidence" value="ECO:0007669"/>
    <property type="project" value="UniProtKB-SubCell"/>
</dbReference>
<dbReference type="EMBL" id="JAHDYR010000064">
    <property type="protein sequence ID" value="KAG9390651.1"/>
    <property type="molecule type" value="Genomic_DNA"/>
</dbReference>
<feature type="chain" id="PRO_5035195022" evidence="7">
    <location>
        <begin position="39"/>
        <end position="607"/>
    </location>
</feature>
<evidence type="ECO:0000256" key="6">
    <source>
        <dbReference type="SAM" id="Phobius"/>
    </source>
</evidence>